<dbReference type="SMART" id="SM00248">
    <property type="entry name" value="ANK"/>
    <property type="match status" value="3"/>
</dbReference>
<evidence type="ECO:0000313" key="5">
    <source>
        <dbReference type="Proteomes" id="UP001296104"/>
    </source>
</evidence>
<keyword evidence="5" id="KW-1185">Reference proteome</keyword>
<feature type="compositionally biased region" description="Basic and acidic residues" evidence="2">
    <location>
        <begin position="83"/>
        <end position="100"/>
    </location>
</feature>
<dbReference type="EMBL" id="CAVMBE010000009">
    <property type="protein sequence ID" value="CAK3884107.1"/>
    <property type="molecule type" value="Genomic_DNA"/>
</dbReference>
<dbReference type="AlphaFoldDB" id="A0AAI9E8C5"/>
<dbReference type="Gene3D" id="1.25.40.20">
    <property type="entry name" value="Ankyrin repeat-containing domain"/>
    <property type="match status" value="1"/>
</dbReference>
<sequence>MNGSKSPDAPKPEAGDTGSLNGHPGDNASGKRTKSSPTRSQRNTDGKDVSPEVAPSKPRDGASVATGDDNSADSEAETLIDSPVKKEVEKQGHTIRAERPPKHRIGSLPVPTDIDDENDSAAVSPAPSTRISVDKATPGDDKRDDDAEHADVGSNEDDDSDALSSARSHASNAPSRGSSLSRAASERPEFARDGLQSPNPRKRKHRASSVSLPNKRPSFDGSKRRLRGLHSEEVLGRNEHSPSPKLRSHRRAVSTQSAFMDGPGDLPSNKRRAATHGPSKDSKTSKTTWEESDASSETTSHGQPEHRRPRRGIGRSTSTPGRPNGREIKRHVNKYGFTKFAEACEAGDLELVKAWRARDPEILEVAEFAGNKPLQIAALNGNVEVVDYLIDQGCQIDCANVDKDTPLIDAAENGHLDVVNSLLKAGVDPLRQNYKGQQALDVVTDDTDDAEEIRAALRKAIGEWNSSGAKQRREEEEESRHRGGPAKELHFMARTYENLLRLVQNTDRTGVREFLDARVPVDNAVIAAAAKTGDSYLVNMLLVELPEKKRGQKPEKPLLSVLGSSHWEMVKSLTELDNFNPLYRNRQGKSWPEMAEERHGPNWRQEQELLQRLYDQRASQKERRSSSPVTKRDSGKRRPRHRAGQEDSDEDEAPRRKNGRKLMSRRELRVARGKAASDTSSDESSSEMATGAEETQGSTMKPPESPASKRTPTRSRTKSFSAHPTEASPRARRASLRGNSEQPLPTLSEKTEDVDTKDGSGTHSEEERERAAEQSRRIATQREEEARVEAEAAAKRAAEEEAHKAEEERKAAEARRLEEERKAEEARRVEEEQKRIAREMEEAKRRHRERVVKSLPSSFSQVLGPTSGFEYEETARSHLVYHFTPLQVVHINRQDSPVHHTATRDDRFWIINVQAAPLLGKHGMELMLRRDIPGYEGSLADSWETKEVYTDELSVVETILTSLPQAPIHCPVPLDDKGLSSLPFDDELANIAGRINDTAGAKHRLRTGDAVLRYVRLDDVLKNMHSVLKDTPIEVRFDYAEALSWSSETKDKESFVDRMGALIAERPRPRWYVNGEMTGLDSAPAVRSKTQVTVMHSK</sequence>
<reference evidence="4" key="1">
    <citation type="submission" date="2023-11" db="EMBL/GenBank/DDBJ databases">
        <authorList>
            <person name="Alioto T."/>
            <person name="Alioto T."/>
            <person name="Gomez Garrido J."/>
        </authorList>
    </citation>
    <scope>NUCLEOTIDE SEQUENCE</scope>
</reference>
<feature type="compositionally biased region" description="Basic and acidic residues" evidence="2">
    <location>
        <begin position="615"/>
        <end position="633"/>
    </location>
</feature>
<dbReference type="SUPFAM" id="SSF48403">
    <property type="entry name" value="Ankyrin repeat"/>
    <property type="match status" value="1"/>
</dbReference>
<comment type="caution">
    <text evidence="4">The sequence shown here is derived from an EMBL/GenBank/DDBJ whole genome shotgun (WGS) entry which is preliminary data.</text>
</comment>
<feature type="compositionally biased region" description="Basic and acidic residues" evidence="2">
    <location>
        <begin position="217"/>
        <end position="242"/>
    </location>
</feature>
<evidence type="ECO:0000256" key="1">
    <source>
        <dbReference type="PROSITE-ProRule" id="PRU00023"/>
    </source>
</evidence>
<dbReference type="Proteomes" id="UP001296104">
    <property type="component" value="Unassembled WGS sequence"/>
</dbReference>
<dbReference type="PANTHER" id="PTHR24149:SF14">
    <property type="entry name" value="ANKYRIN REPEAT DOMAIN 12"/>
    <property type="match status" value="1"/>
</dbReference>
<feature type="region of interest" description="Disordered" evidence="2">
    <location>
        <begin position="465"/>
        <end position="484"/>
    </location>
</feature>
<feature type="region of interest" description="Disordered" evidence="2">
    <location>
        <begin position="615"/>
        <end position="833"/>
    </location>
</feature>
<dbReference type="InterPro" id="IPR036770">
    <property type="entry name" value="Ankyrin_rpt-contain_sf"/>
</dbReference>
<dbReference type="InterPro" id="IPR056015">
    <property type="entry name" value="DUF7593"/>
</dbReference>
<feature type="compositionally biased region" description="Polar residues" evidence="2">
    <location>
        <begin position="172"/>
        <end position="182"/>
    </location>
</feature>
<dbReference type="GO" id="GO:0005654">
    <property type="term" value="C:nucleoplasm"/>
    <property type="evidence" value="ECO:0007669"/>
    <property type="project" value="TreeGrafter"/>
</dbReference>
<dbReference type="Pfam" id="PF24513">
    <property type="entry name" value="DUF7593"/>
    <property type="match status" value="1"/>
</dbReference>
<name>A0AAI9E8C5_9PEZI</name>
<evidence type="ECO:0000313" key="4">
    <source>
        <dbReference type="EMBL" id="CAK3884107.1"/>
    </source>
</evidence>
<keyword evidence="1" id="KW-0040">ANK repeat</keyword>
<organism evidence="4 5">
    <name type="scientific">Lecanosticta acicola</name>
    <dbReference type="NCBI Taxonomy" id="111012"/>
    <lineage>
        <taxon>Eukaryota</taxon>
        <taxon>Fungi</taxon>
        <taxon>Dikarya</taxon>
        <taxon>Ascomycota</taxon>
        <taxon>Pezizomycotina</taxon>
        <taxon>Dothideomycetes</taxon>
        <taxon>Dothideomycetidae</taxon>
        <taxon>Mycosphaerellales</taxon>
        <taxon>Mycosphaerellaceae</taxon>
        <taxon>Lecanosticta</taxon>
    </lineage>
</organism>
<feature type="region of interest" description="Disordered" evidence="2">
    <location>
        <begin position="1"/>
        <end position="328"/>
    </location>
</feature>
<dbReference type="InterPro" id="IPR053210">
    <property type="entry name" value="ANKRD12"/>
</dbReference>
<protein>
    <submittedName>
        <fullName evidence="4">Ankyrin repeat domain-containing 11</fullName>
    </submittedName>
</protein>
<feature type="repeat" description="ANK" evidence="1">
    <location>
        <begin position="402"/>
        <end position="434"/>
    </location>
</feature>
<dbReference type="Pfam" id="PF12796">
    <property type="entry name" value="Ank_2"/>
    <property type="match status" value="1"/>
</dbReference>
<proteinExistence type="predicted"/>
<dbReference type="PROSITE" id="PS50297">
    <property type="entry name" value="ANK_REP_REGION"/>
    <property type="match status" value="2"/>
</dbReference>
<gene>
    <name evidence="4" type="ORF">LECACI_7A002195</name>
</gene>
<dbReference type="PANTHER" id="PTHR24149">
    <property type="entry name" value="ANKYRIN REPEAT DOMAIN-CONTAINING PROTEIN 12"/>
    <property type="match status" value="1"/>
</dbReference>
<accession>A0AAI9E8C5</accession>
<dbReference type="PROSITE" id="PS50088">
    <property type="entry name" value="ANK_REPEAT"/>
    <property type="match status" value="2"/>
</dbReference>
<evidence type="ECO:0000256" key="2">
    <source>
        <dbReference type="SAM" id="MobiDB-lite"/>
    </source>
</evidence>
<feature type="domain" description="DUF7593" evidence="3">
    <location>
        <begin position="854"/>
        <end position="951"/>
    </location>
</feature>
<feature type="compositionally biased region" description="Low complexity" evidence="2">
    <location>
        <begin position="162"/>
        <end position="171"/>
    </location>
</feature>
<dbReference type="InterPro" id="IPR002110">
    <property type="entry name" value="Ankyrin_rpt"/>
</dbReference>
<feature type="compositionally biased region" description="Basic and acidic residues" evidence="2">
    <location>
        <begin position="137"/>
        <end position="151"/>
    </location>
</feature>
<evidence type="ECO:0000259" key="3">
    <source>
        <dbReference type="Pfam" id="PF24513"/>
    </source>
</evidence>
<feature type="repeat" description="ANK" evidence="1">
    <location>
        <begin position="369"/>
        <end position="401"/>
    </location>
</feature>
<feature type="compositionally biased region" description="Basic and acidic residues" evidence="2">
    <location>
        <begin position="749"/>
        <end position="833"/>
    </location>
</feature>
<feature type="compositionally biased region" description="Basic and acidic residues" evidence="2">
    <location>
        <begin position="471"/>
        <end position="484"/>
    </location>
</feature>